<dbReference type="Pfam" id="PF00929">
    <property type="entry name" value="RNase_T"/>
    <property type="match status" value="1"/>
</dbReference>
<dbReference type="PANTHER" id="PTHR30231">
    <property type="entry name" value="DNA POLYMERASE III SUBUNIT EPSILON"/>
    <property type="match status" value="1"/>
</dbReference>
<proteinExistence type="predicted"/>
<dbReference type="PANTHER" id="PTHR30231:SF4">
    <property type="entry name" value="PROTEIN NEN2"/>
    <property type="match status" value="1"/>
</dbReference>
<dbReference type="AlphaFoldDB" id="A0A6L5WH93"/>
<evidence type="ECO:0000313" key="6">
    <source>
        <dbReference type="Proteomes" id="UP000476338"/>
    </source>
</evidence>
<dbReference type="EMBL" id="VWSJ01000012">
    <property type="protein sequence ID" value="MSN96429.1"/>
    <property type="molecule type" value="Genomic_DNA"/>
</dbReference>
<dbReference type="GO" id="GO:0003676">
    <property type="term" value="F:nucleic acid binding"/>
    <property type="evidence" value="ECO:0007669"/>
    <property type="project" value="InterPro"/>
</dbReference>
<evidence type="ECO:0000256" key="2">
    <source>
        <dbReference type="ARBA" id="ARBA00022801"/>
    </source>
</evidence>
<feature type="domain" description="Exonuclease" evidence="4">
    <location>
        <begin position="27"/>
        <end position="168"/>
    </location>
</feature>
<dbReference type="GO" id="GO:0006259">
    <property type="term" value="P:DNA metabolic process"/>
    <property type="evidence" value="ECO:0007669"/>
    <property type="project" value="UniProtKB-ARBA"/>
</dbReference>
<evidence type="ECO:0000256" key="3">
    <source>
        <dbReference type="ARBA" id="ARBA00022839"/>
    </source>
</evidence>
<dbReference type="RefSeq" id="WP_326833095.1">
    <property type="nucleotide sequence ID" value="NZ_VWSJ01000012.1"/>
</dbReference>
<dbReference type="Gene3D" id="3.30.420.10">
    <property type="entry name" value="Ribonuclease H-like superfamily/Ribonuclease H"/>
    <property type="match status" value="1"/>
</dbReference>
<keyword evidence="6" id="KW-1185">Reference proteome</keyword>
<dbReference type="InterPro" id="IPR013520">
    <property type="entry name" value="Ribonucl_H"/>
</dbReference>
<keyword evidence="2" id="KW-0378">Hydrolase</keyword>
<dbReference type="SUPFAM" id="SSF53098">
    <property type="entry name" value="Ribonuclease H-like"/>
    <property type="match status" value="1"/>
</dbReference>
<comment type="caution">
    <text evidence="5">The sequence shown here is derived from an EMBL/GenBank/DDBJ whole genome shotgun (WGS) entry which is preliminary data.</text>
</comment>
<organism evidence="5 6">
    <name type="scientific">Campylobacter portucalensis</name>
    <dbReference type="NCBI Taxonomy" id="2608384"/>
    <lineage>
        <taxon>Bacteria</taxon>
        <taxon>Pseudomonadati</taxon>
        <taxon>Campylobacterota</taxon>
        <taxon>Epsilonproteobacteria</taxon>
        <taxon>Campylobacterales</taxon>
        <taxon>Campylobacteraceae</taxon>
        <taxon>Campylobacter</taxon>
    </lineage>
</organism>
<dbReference type="InterPro" id="IPR036397">
    <property type="entry name" value="RNaseH_sf"/>
</dbReference>
<protein>
    <submittedName>
        <fullName evidence="5">3'-5' exonuclease</fullName>
    </submittedName>
</protein>
<dbReference type="GO" id="GO:0008408">
    <property type="term" value="F:3'-5' exonuclease activity"/>
    <property type="evidence" value="ECO:0007669"/>
    <property type="project" value="TreeGrafter"/>
</dbReference>
<sequence>MKQRNARCFKKLIKGYDARYKNSVFGTETTGLKEEDRILQIVYSVVSLKDLLNGVLFYKEEYIKPPVDISPSSAATHGIWYQDIDDAKEFKNSNAITDFEKFIEDESVYFVAHNEIFDRNMLAKEDIFLPRKRTLDSLRLLKLFADEHSDCEKTSLQYFRYYFDFHSDKKRFL</sequence>
<reference evidence="5 6" key="1">
    <citation type="submission" date="2019-09" db="EMBL/GenBank/DDBJ databases">
        <authorList>
            <person name="Silva M."/>
            <person name="Pereira G."/>
            <person name="Lopes-Da-Costa L."/>
            <person name="Silva E."/>
        </authorList>
    </citation>
    <scope>NUCLEOTIDE SEQUENCE [LARGE SCALE GENOMIC DNA]</scope>
    <source>
        <strain evidence="5 6">FMV-PI01</strain>
    </source>
</reference>
<dbReference type="CDD" id="cd06127">
    <property type="entry name" value="DEDDh"/>
    <property type="match status" value="1"/>
</dbReference>
<keyword evidence="3 5" id="KW-0269">Exonuclease</keyword>
<accession>A0A6L5WH93</accession>
<evidence type="ECO:0000313" key="5">
    <source>
        <dbReference type="EMBL" id="MSN96429.1"/>
    </source>
</evidence>
<evidence type="ECO:0000259" key="4">
    <source>
        <dbReference type="Pfam" id="PF00929"/>
    </source>
</evidence>
<evidence type="ECO:0000256" key="1">
    <source>
        <dbReference type="ARBA" id="ARBA00022722"/>
    </source>
</evidence>
<reference evidence="5 6" key="2">
    <citation type="submission" date="2020-03" db="EMBL/GenBank/DDBJ databases">
        <title>Campylobacter portucalensis sp. nov., a new species of Campylobacter isolated from the reproductive tract of bulls.</title>
        <authorList>
            <person name="Silva M.F."/>
            <person name="Pereira G."/>
            <person name="Carneiro C."/>
            <person name="Hemphill A."/>
            <person name="Mateus L."/>
            <person name="Lopes-Da-Costa L."/>
            <person name="Silva E."/>
        </authorList>
    </citation>
    <scope>NUCLEOTIDE SEQUENCE [LARGE SCALE GENOMIC DNA]</scope>
    <source>
        <strain evidence="5 6">FMV-PI01</strain>
    </source>
</reference>
<gene>
    <name evidence="5" type="ORF">F1B92_04425</name>
</gene>
<name>A0A6L5WH93_9BACT</name>
<keyword evidence="1" id="KW-0540">Nuclease</keyword>
<dbReference type="InterPro" id="IPR012337">
    <property type="entry name" value="RNaseH-like_sf"/>
</dbReference>
<dbReference type="Proteomes" id="UP000476338">
    <property type="component" value="Unassembled WGS sequence"/>
</dbReference>